<organism evidence="2 3">
    <name type="scientific">Metapseudomonas resinovorans</name>
    <name type="common">Pseudomonas resinovorans</name>
    <dbReference type="NCBI Taxonomy" id="53412"/>
    <lineage>
        <taxon>Bacteria</taxon>
        <taxon>Pseudomonadati</taxon>
        <taxon>Pseudomonadota</taxon>
        <taxon>Gammaproteobacteria</taxon>
        <taxon>Pseudomonadales</taxon>
        <taxon>Pseudomonadaceae</taxon>
        <taxon>Metapseudomonas</taxon>
    </lineage>
</organism>
<feature type="transmembrane region" description="Helical" evidence="1">
    <location>
        <begin position="21"/>
        <end position="41"/>
    </location>
</feature>
<keyword evidence="1" id="KW-0812">Transmembrane</keyword>
<dbReference type="EMBL" id="JANEWF010000046">
    <property type="protein sequence ID" value="MDA8486366.1"/>
    <property type="molecule type" value="Genomic_DNA"/>
</dbReference>
<keyword evidence="1" id="KW-1133">Transmembrane helix</keyword>
<gene>
    <name evidence="2" type="ORF">NNO07_25140</name>
</gene>
<comment type="caution">
    <text evidence="2">The sequence shown here is derived from an EMBL/GenBank/DDBJ whole genome shotgun (WGS) entry which is preliminary data.</text>
</comment>
<evidence type="ECO:0000313" key="3">
    <source>
        <dbReference type="Proteomes" id="UP001211689"/>
    </source>
</evidence>
<accession>A0ABT4YCB0</accession>
<feature type="transmembrane region" description="Helical" evidence="1">
    <location>
        <begin position="88"/>
        <end position="114"/>
    </location>
</feature>
<feature type="transmembrane region" description="Helical" evidence="1">
    <location>
        <begin position="53"/>
        <end position="76"/>
    </location>
</feature>
<name>A0ABT4YCB0_METRE</name>
<protein>
    <submittedName>
        <fullName evidence="2">Uncharacterized protein</fullName>
    </submittedName>
</protein>
<evidence type="ECO:0000256" key="1">
    <source>
        <dbReference type="SAM" id="Phobius"/>
    </source>
</evidence>
<dbReference type="RefSeq" id="WP_271472310.1">
    <property type="nucleotide sequence ID" value="NZ_JANEWF010000046.1"/>
</dbReference>
<proteinExistence type="predicted"/>
<dbReference type="Proteomes" id="UP001211689">
    <property type="component" value="Unassembled WGS sequence"/>
</dbReference>
<keyword evidence="3" id="KW-1185">Reference proteome</keyword>
<sequence length="120" mass="12561">MYDLRAAIFDEKFSWVLRMASAALGLCLGFIGLTSVGAGAGGDGCGRECADGYMVFTSLGGLFLGLAVLAALLSLSITWGKNIPVRGLWLKIAITLVDLLVIVVAGGAFLILLADWVFGY</sequence>
<reference evidence="2 3" key="1">
    <citation type="submission" date="2022-07" db="EMBL/GenBank/DDBJ databases">
        <title>Genome Analysis of Selected Gammaproteobacteria from Nigerian Food snails.</title>
        <authorList>
            <person name="Okafor A.C."/>
        </authorList>
    </citation>
    <scope>NUCLEOTIDE SEQUENCE [LARGE SCALE GENOMIC DNA]</scope>
    <source>
        <strain evidence="2 3">Awg 2</strain>
    </source>
</reference>
<evidence type="ECO:0000313" key="2">
    <source>
        <dbReference type="EMBL" id="MDA8486366.1"/>
    </source>
</evidence>
<keyword evidence="1" id="KW-0472">Membrane</keyword>